<evidence type="ECO:0000313" key="2">
    <source>
        <dbReference type="EMBL" id="CTQ34860.1"/>
    </source>
</evidence>
<protein>
    <submittedName>
        <fullName evidence="2">Type IV secretion system T-DNA border endonuclease VirD2</fullName>
    </submittedName>
</protein>
<keyword evidence="2" id="KW-0540">Nuclease</keyword>
<dbReference type="GO" id="GO:0004519">
    <property type="term" value="F:endonuclease activity"/>
    <property type="evidence" value="ECO:0007669"/>
    <property type="project" value="UniProtKB-KW"/>
</dbReference>
<dbReference type="OrthoDB" id="98563at2"/>
<proteinExistence type="predicted"/>
<gene>
    <name evidence="2" type="ORF">JAN5088_03656</name>
</gene>
<sequence>MADRGTVQAAVIGDVLPGLGRNARGIHGRGPRTLGGGRGGAGGLAAGLAGNVMRVPQSVVKRVAQGGCHTPAELRRQADYVLRDEARMAAWSNQIGVDRSLEAEGVEAIVADWSASWAGAPKRGHTDHLILSFPQDTDPKVAEAIARDWGQALFASGEHRDRYRYVAALHANTEHVHAHFIVDKVGMEEGRFLSISRHSEISYDLMRELHVAVAAEHGLALNATSRLSRGIVEHAPRQADIPAARLEGRTPFMAGMGEAEREARLEVVRGFAEDYARLAEVAGLAGPDEDGFMERLAKAARSAADALGRGETIMAGFEAVGLAERDPAARLTAACGALEREAERTWTAIRDMESCAEKAELEHLLAAKAEAVQAVLGRGVLAGHEPAPLATDIHAVPMIASLRALADGQGEATAAADRALDVLRERVEAALAPHAEVLERSEVTAEEVAARFAWPGRSAQAIEAGRPEGIDPTAWEAMEHAARGAAVRAAAELAMTSELREPVARAELAAAPASTRLAEVAAVQELVRAVRSEMGEKETEAVVVGQGGSLSDHVADPGLRHVVRSELTAMAAAGWDAEPEARDSATVGAARERMAVFDRATRAQEARSRTAPEHGLEL</sequence>
<dbReference type="RefSeq" id="WP_055684220.1">
    <property type="nucleotide sequence ID" value="NZ_CXPG01000027.1"/>
</dbReference>
<organism evidence="2 3">
    <name type="scientific">Jannaschia rubra</name>
    <dbReference type="NCBI Taxonomy" id="282197"/>
    <lineage>
        <taxon>Bacteria</taxon>
        <taxon>Pseudomonadati</taxon>
        <taxon>Pseudomonadota</taxon>
        <taxon>Alphaproteobacteria</taxon>
        <taxon>Rhodobacterales</taxon>
        <taxon>Roseobacteraceae</taxon>
        <taxon>Jannaschia</taxon>
    </lineage>
</organism>
<dbReference type="AlphaFoldDB" id="A0A0M6XUT0"/>
<name>A0A0M6XUT0_9RHOB</name>
<keyword evidence="2" id="KW-0378">Hydrolase</keyword>
<dbReference type="EMBL" id="CXPG01000027">
    <property type="protein sequence ID" value="CTQ34860.1"/>
    <property type="molecule type" value="Genomic_DNA"/>
</dbReference>
<dbReference type="STRING" id="282197.SAMN04488517_11039"/>
<accession>A0A0M6XUT0</accession>
<dbReference type="InterPro" id="IPR005094">
    <property type="entry name" value="Endonuclease_MobA/VirD2"/>
</dbReference>
<keyword evidence="2" id="KW-0255">Endonuclease</keyword>
<evidence type="ECO:0000259" key="1">
    <source>
        <dbReference type="Pfam" id="PF03432"/>
    </source>
</evidence>
<feature type="domain" description="MobA/VirD2-like nuclease" evidence="1">
    <location>
        <begin position="101"/>
        <end position="219"/>
    </location>
</feature>
<dbReference type="Pfam" id="PF03432">
    <property type="entry name" value="Relaxase"/>
    <property type="match status" value="1"/>
</dbReference>
<reference evidence="2 3" key="1">
    <citation type="submission" date="2015-07" db="EMBL/GenBank/DDBJ databases">
        <authorList>
            <person name="Noorani M."/>
        </authorList>
    </citation>
    <scope>NUCLEOTIDE SEQUENCE [LARGE SCALE GENOMIC DNA]</scope>
    <source>
        <strain evidence="2 3">CECT 5088</strain>
    </source>
</reference>
<keyword evidence="3" id="KW-1185">Reference proteome</keyword>
<evidence type="ECO:0000313" key="3">
    <source>
        <dbReference type="Proteomes" id="UP000048908"/>
    </source>
</evidence>
<dbReference type="Proteomes" id="UP000048908">
    <property type="component" value="Unassembled WGS sequence"/>
</dbReference>